<accession>A0A6B9CIG2</accession>
<sequence length="140" mass="16550">MISMSAAPSPLSLLQSSSYSYRDISMSAEKLAYIISIFLAFLEKGSTCVPIHTRVRLCTYQCRRDAHEKKEHREKCHFRRYSLQRPTCLLKQVPRRMDYLQLPRRNENRDVFIDADCYETQLQSVKNLWLFFIARATDVH</sequence>
<organism evidence="1">
    <name type="scientific">Chouioia cunea</name>
    <dbReference type="NCBI Taxonomy" id="1570515"/>
    <lineage>
        <taxon>Eukaryota</taxon>
        <taxon>Metazoa</taxon>
        <taxon>Ecdysozoa</taxon>
        <taxon>Arthropoda</taxon>
        <taxon>Hexapoda</taxon>
        <taxon>Insecta</taxon>
        <taxon>Pterygota</taxon>
        <taxon>Neoptera</taxon>
        <taxon>Endopterygota</taxon>
        <taxon>Hymenoptera</taxon>
        <taxon>Apocrita</taxon>
        <taxon>Proctotrupomorpha</taxon>
        <taxon>Chalcidoidea</taxon>
        <taxon>Eulophidae</taxon>
        <taxon>Tetrastichinae</taxon>
        <taxon>Chouioia</taxon>
    </lineage>
</organism>
<protein>
    <submittedName>
        <fullName evidence="1">Odorant-binding protein 6</fullName>
    </submittedName>
</protein>
<dbReference type="AlphaFoldDB" id="A0A6B9CIG2"/>
<evidence type="ECO:0000313" key="1">
    <source>
        <dbReference type="EMBL" id="QGW50301.1"/>
    </source>
</evidence>
<proteinExistence type="evidence at transcript level"/>
<name>A0A6B9CIG2_9HYME</name>
<reference evidence="1" key="1">
    <citation type="journal article" date="2019" name="Sci. Rep.">
        <title>Full-Length Transcriptome Survey and Expression Analysis of Parasitoid Wasp Chouioia cunea upon Exposure to 1-Dodecene.</title>
        <authorList>
            <person name="Pan L."/>
            <person name="Guo M."/>
            <person name="Jin X."/>
            <person name="Sun Z."/>
            <person name="Jiang H."/>
            <person name="Han J."/>
            <person name="Wang Y."/>
            <person name="Yan C."/>
            <person name="Li M."/>
        </authorList>
    </citation>
    <scope>NUCLEOTIDE SEQUENCE</scope>
</reference>
<dbReference type="EMBL" id="MN616809">
    <property type="protein sequence ID" value="QGW50301.1"/>
    <property type="molecule type" value="mRNA"/>
</dbReference>